<comment type="caution">
    <text evidence="3">The sequence shown here is derived from an EMBL/GenBank/DDBJ whole genome shotgun (WGS) entry which is preliminary data.</text>
</comment>
<organism evidence="3 4">
    <name type="scientific">Jimgerdemannia flammicorona</name>
    <dbReference type="NCBI Taxonomy" id="994334"/>
    <lineage>
        <taxon>Eukaryota</taxon>
        <taxon>Fungi</taxon>
        <taxon>Fungi incertae sedis</taxon>
        <taxon>Mucoromycota</taxon>
        <taxon>Mucoromycotina</taxon>
        <taxon>Endogonomycetes</taxon>
        <taxon>Endogonales</taxon>
        <taxon>Endogonaceae</taxon>
        <taxon>Jimgerdemannia</taxon>
    </lineage>
</organism>
<feature type="compositionally biased region" description="Polar residues" evidence="1">
    <location>
        <begin position="58"/>
        <end position="82"/>
    </location>
</feature>
<feature type="region of interest" description="Disordered" evidence="1">
    <location>
        <begin position="532"/>
        <end position="555"/>
    </location>
</feature>
<keyword evidence="2" id="KW-0812">Transmembrane</keyword>
<evidence type="ECO:0000313" key="4">
    <source>
        <dbReference type="Proteomes" id="UP000274822"/>
    </source>
</evidence>
<dbReference type="GO" id="GO:0006915">
    <property type="term" value="P:apoptotic process"/>
    <property type="evidence" value="ECO:0007669"/>
    <property type="project" value="InterPro"/>
</dbReference>
<proteinExistence type="predicted"/>
<protein>
    <recommendedName>
        <fullName evidence="5">GRAM domain-containing protein</fullName>
    </recommendedName>
</protein>
<dbReference type="Pfam" id="PF11696">
    <property type="entry name" value="DUF3292"/>
    <property type="match status" value="1"/>
</dbReference>
<dbReference type="Gene3D" id="2.30.29.30">
    <property type="entry name" value="Pleckstrin-homology domain (PH domain)/Phosphotyrosine-binding domain (PTB)"/>
    <property type="match status" value="1"/>
</dbReference>
<accession>A0A433QZH2</accession>
<name>A0A433QZH2_9FUNG</name>
<dbReference type="PANTHER" id="PTHR37402">
    <property type="entry name" value="GRAM DOMAIN-CONTAINING PROTEIN 4"/>
    <property type="match status" value="1"/>
</dbReference>
<sequence length="758" mass="84628">MSRTSIYDQPLPDILFTTKAEPSAALDTTPVVATSTAFTEPDETREFLGNIATLPDGSETTHGYETQQIEQSTTPTVSTPNLNPIFDHSLSPPPSPTTSNADRKSTRHGRSSSLNLGNHNGRLIDRFSRTGKRPGSIYSSTKGEIATPAPPRQEVETMESHMERYVKEVRATGGKRVPEPTKQMFDCIDPETGRVRTDWVEFVKARVCHFVNTAASDKIDTLGKESFSLTKLRSNMERLFTVAEPLQQAAQRIRRIYRWENKLETGFYLLLYLLLWYEDLLLPTLLLVLIFSLLNYRIRWLETLDPLLQDAATVESNFATIEEKRRARRKAEEQQQMQRKGVTDWWEDVRTSWGPFVQMKTGDFADLLEKIKNLATWKRPHKTRLALLGLILSLISFYALPERVIIRAGLLLLGMQFFVLSPLQSHFPRYRRLFSIIEWILWDVPNDAEWAMEVMRRCQGGERDWECTDQGKVVSAATTDVLATASGIAQDICGIKTAQTGGAGGGEVGQMPSQITDTDGQPIPLAPTHAVDANPDATDLSRAPSANGSRSSEFSCGGCGPGEHVDGESYGCCGLVAEGARIRPRLTRTSVCLHDHAAYRCTYKALPGKIIITANCLMFRALKVVGGYEVDLPLEEIVGVKKSKSINLLFWHTDGLEITTADGRVSPFNPTHLAFCTIPLNPSANRSFTFPKPADAYFRQRRPPRRVLQQTHCRIGEKVAESVRGRKCGLGFVLKVIMMDICVYSVHTPVLVGKILNL</sequence>
<dbReference type="InterPro" id="IPR011993">
    <property type="entry name" value="PH-like_dom_sf"/>
</dbReference>
<keyword evidence="2" id="KW-0472">Membrane</keyword>
<dbReference type="EMBL" id="RBNJ01000180">
    <property type="protein sequence ID" value="RUS35190.1"/>
    <property type="molecule type" value="Genomic_DNA"/>
</dbReference>
<dbReference type="Proteomes" id="UP000274822">
    <property type="component" value="Unassembled WGS sequence"/>
</dbReference>
<feature type="transmembrane region" description="Helical" evidence="2">
    <location>
        <begin position="383"/>
        <end position="399"/>
    </location>
</feature>
<feature type="transmembrane region" description="Helical" evidence="2">
    <location>
        <begin position="267"/>
        <end position="294"/>
    </location>
</feature>
<dbReference type="PANTHER" id="PTHR37402:SF1">
    <property type="entry name" value="GRAM DOMAIN-CONTAINING PROTEIN 4"/>
    <property type="match status" value="1"/>
</dbReference>
<keyword evidence="4" id="KW-1185">Reference proteome</keyword>
<evidence type="ECO:0000313" key="3">
    <source>
        <dbReference type="EMBL" id="RUS35190.1"/>
    </source>
</evidence>
<dbReference type="InterPro" id="IPR021709">
    <property type="entry name" value="DUF3292"/>
</dbReference>
<reference evidence="3 4" key="1">
    <citation type="journal article" date="2018" name="New Phytol.">
        <title>Phylogenomics of Endogonaceae and evolution of mycorrhizas within Mucoromycota.</title>
        <authorList>
            <person name="Chang Y."/>
            <person name="Desiro A."/>
            <person name="Na H."/>
            <person name="Sandor L."/>
            <person name="Lipzen A."/>
            <person name="Clum A."/>
            <person name="Barry K."/>
            <person name="Grigoriev I.V."/>
            <person name="Martin F.M."/>
            <person name="Stajich J.E."/>
            <person name="Smith M.E."/>
            <person name="Bonito G."/>
            <person name="Spatafora J.W."/>
        </authorList>
    </citation>
    <scope>NUCLEOTIDE SEQUENCE [LARGE SCALE GENOMIC DNA]</scope>
    <source>
        <strain evidence="3 4">AD002</strain>
    </source>
</reference>
<dbReference type="AlphaFoldDB" id="A0A433QZH2"/>
<evidence type="ECO:0000256" key="1">
    <source>
        <dbReference type="SAM" id="MobiDB-lite"/>
    </source>
</evidence>
<dbReference type="InterPro" id="IPR037847">
    <property type="entry name" value="GRAMDC4"/>
</dbReference>
<gene>
    <name evidence="3" type="ORF">BC938DRAFT_474398</name>
</gene>
<feature type="compositionally biased region" description="Polar residues" evidence="1">
    <location>
        <begin position="544"/>
        <end position="554"/>
    </location>
</feature>
<keyword evidence="2" id="KW-1133">Transmembrane helix</keyword>
<evidence type="ECO:0000256" key="2">
    <source>
        <dbReference type="SAM" id="Phobius"/>
    </source>
</evidence>
<feature type="region of interest" description="Disordered" evidence="1">
    <location>
        <begin position="53"/>
        <end position="158"/>
    </location>
</feature>
<evidence type="ECO:0008006" key="5">
    <source>
        <dbReference type="Google" id="ProtNLM"/>
    </source>
</evidence>